<name>A0A0J6FNM4_COCPO</name>
<feature type="compositionally biased region" description="Polar residues" evidence="6">
    <location>
        <begin position="668"/>
        <end position="683"/>
    </location>
</feature>
<evidence type="ECO:0000256" key="7">
    <source>
        <dbReference type="SAM" id="Phobius"/>
    </source>
</evidence>
<organism evidence="8 9">
    <name type="scientific">Coccidioides posadasii RMSCC 3488</name>
    <dbReference type="NCBI Taxonomy" id="454284"/>
    <lineage>
        <taxon>Eukaryota</taxon>
        <taxon>Fungi</taxon>
        <taxon>Dikarya</taxon>
        <taxon>Ascomycota</taxon>
        <taxon>Pezizomycotina</taxon>
        <taxon>Eurotiomycetes</taxon>
        <taxon>Eurotiomycetidae</taxon>
        <taxon>Onygenales</taxon>
        <taxon>Onygenaceae</taxon>
        <taxon>Coccidioides</taxon>
    </lineage>
</organism>
<feature type="compositionally biased region" description="Basic and acidic residues" evidence="6">
    <location>
        <begin position="550"/>
        <end position="564"/>
    </location>
</feature>
<feature type="compositionally biased region" description="Basic residues" evidence="6">
    <location>
        <begin position="415"/>
        <end position="436"/>
    </location>
</feature>
<dbReference type="PANTHER" id="PTHR35779">
    <property type="entry name" value="PH-RESPONSE REGULATOR PROTEIN PALH/RIM21"/>
    <property type="match status" value="1"/>
</dbReference>
<feature type="compositionally biased region" description="Polar residues" evidence="6">
    <location>
        <begin position="692"/>
        <end position="704"/>
    </location>
</feature>
<feature type="region of interest" description="Disordered" evidence="6">
    <location>
        <begin position="535"/>
        <end position="564"/>
    </location>
</feature>
<feature type="transmembrane region" description="Helical" evidence="7">
    <location>
        <begin position="261"/>
        <end position="286"/>
    </location>
</feature>
<evidence type="ECO:0000256" key="5">
    <source>
        <dbReference type="ARBA" id="ARBA00038109"/>
    </source>
</evidence>
<evidence type="ECO:0000256" key="6">
    <source>
        <dbReference type="SAM" id="MobiDB-lite"/>
    </source>
</evidence>
<proteinExistence type="inferred from homology"/>
<evidence type="ECO:0000256" key="3">
    <source>
        <dbReference type="ARBA" id="ARBA00022989"/>
    </source>
</evidence>
<feature type="compositionally biased region" description="Polar residues" evidence="6">
    <location>
        <begin position="476"/>
        <end position="485"/>
    </location>
</feature>
<feature type="compositionally biased region" description="Basic and acidic residues" evidence="6">
    <location>
        <begin position="490"/>
        <end position="507"/>
    </location>
</feature>
<reference evidence="9" key="3">
    <citation type="journal article" date="2010" name="Genome Res.">
        <title>Population genomic sequencing of Coccidioides fungi reveals recent hybridization and transposon control.</title>
        <authorList>
            <person name="Neafsey D.E."/>
            <person name="Barker B.M."/>
            <person name="Sharpton T.J."/>
            <person name="Stajich J.E."/>
            <person name="Park D.J."/>
            <person name="Whiston E."/>
            <person name="Hung C.-Y."/>
            <person name="McMahan C."/>
            <person name="White J."/>
            <person name="Sykes S."/>
            <person name="Heiman D."/>
            <person name="Young S."/>
            <person name="Zeng Q."/>
            <person name="Abouelleil A."/>
            <person name="Aftuck L."/>
            <person name="Bessette D."/>
            <person name="Brown A."/>
            <person name="FitzGerald M."/>
            <person name="Lui A."/>
            <person name="Macdonald J.P."/>
            <person name="Priest M."/>
            <person name="Orbach M.J."/>
            <person name="Galgiani J.N."/>
            <person name="Kirkland T.N."/>
            <person name="Cole G.T."/>
            <person name="Birren B.W."/>
            <person name="Henn M.R."/>
            <person name="Taylor J.W."/>
            <person name="Rounsley S.D."/>
        </authorList>
    </citation>
    <scope>NUCLEOTIDE SEQUENCE [LARGE SCALE GENOMIC DNA]</scope>
    <source>
        <strain evidence="9">RMSCC 3488</strain>
    </source>
</reference>
<dbReference type="OrthoDB" id="5393256at2759"/>
<reference evidence="8 9" key="1">
    <citation type="submission" date="2007-06" db="EMBL/GenBank/DDBJ databases">
        <title>The Genome Sequence of Coccidioides posadasii RMSCC_3488.</title>
        <authorList>
            <consortium name="Coccidioides Genome Resources Consortium"/>
            <consortium name="The Broad Institute Genome Sequencing Platform"/>
            <person name="Henn M.R."/>
            <person name="Sykes S."/>
            <person name="Young S."/>
            <person name="Jaffe D."/>
            <person name="Berlin A."/>
            <person name="Alvarez P."/>
            <person name="Butler J."/>
            <person name="Gnerre S."/>
            <person name="Grabherr M."/>
            <person name="Mauceli E."/>
            <person name="Brockman W."/>
            <person name="Kodira C."/>
            <person name="Alvarado L."/>
            <person name="Zeng Q."/>
            <person name="Crawford M."/>
            <person name="Antoine C."/>
            <person name="Devon K."/>
            <person name="Galgiani J."/>
            <person name="Orsborn K."/>
            <person name="Lewis M.L."/>
            <person name="Nusbaum C."/>
            <person name="Galagan J."/>
            <person name="Birren B."/>
        </authorList>
    </citation>
    <scope>NUCLEOTIDE SEQUENCE [LARGE SCALE GENOMIC DNA]</scope>
    <source>
        <strain evidence="8 9">RMSCC 3488</strain>
    </source>
</reference>
<evidence type="ECO:0000313" key="9">
    <source>
        <dbReference type="Proteomes" id="UP000054567"/>
    </source>
</evidence>
<evidence type="ECO:0000256" key="4">
    <source>
        <dbReference type="ARBA" id="ARBA00023136"/>
    </source>
</evidence>
<dbReference type="Proteomes" id="UP000054567">
    <property type="component" value="Unassembled WGS sequence"/>
</dbReference>
<feature type="region of interest" description="Disordered" evidence="6">
    <location>
        <begin position="382"/>
        <end position="514"/>
    </location>
</feature>
<protein>
    <submittedName>
        <fullName evidence="8">pH-response regulator protein palH/rim-21</fullName>
    </submittedName>
</protein>
<feature type="region of interest" description="Disordered" evidence="6">
    <location>
        <begin position="608"/>
        <end position="783"/>
    </location>
</feature>
<dbReference type="EMBL" id="DS268113">
    <property type="protein sequence ID" value="KMM72008.1"/>
    <property type="molecule type" value="Genomic_DNA"/>
</dbReference>
<dbReference type="Pfam" id="PF08733">
    <property type="entry name" value="PalH"/>
    <property type="match status" value="1"/>
</dbReference>
<dbReference type="GO" id="GO:0005886">
    <property type="term" value="C:plasma membrane"/>
    <property type="evidence" value="ECO:0007669"/>
    <property type="project" value="TreeGrafter"/>
</dbReference>
<dbReference type="GO" id="GO:0071467">
    <property type="term" value="P:cellular response to pH"/>
    <property type="evidence" value="ECO:0007669"/>
    <property type="project" value="TreeGrafter"/>
</dbReference>
<accession>A0A0J6FNM4</accession>
<dbReference type="AlphaFoldDB" id="A0A0J6FNM4"/>
<dbReference type="PANTHER" id="PTHR35779:SF1">
    <property type="entry name" value="PH-RESPONSE REGULATOR PROTEIN PALH_RIM21"/>
    <property type="match status" value="1"/>
</dbReference>
<feature type="transmembrane region" description="Helical" evidence="7">
    <location>
        <begin position="87"/>
        <end position="106"/>
    </location>
</feature>
<feature type="compositionally biased region" description="Polar residues" evidence="6">
    <location>
        <begin position="454"/>
        <end position="466"/>
    </location>
</feature>
<feature type="compositionally biased region" description="Polar residues" evidence="6">
    <location>
        <begin position="726"/>
        <end position="765"/>
    </location>
</feature>
<feature type="transmembrane region" description="Helical" evidence="7">
    <location>
        <begin position="222"/>
        <end position="241"/>
    </location>
</feature>
<dbReference type="InterPro" id="IPR014844">
    <property type="entry name" value="PalH"/>
</dbReference>
<gene>
    <name evidence="8" type="ORF">CPAG_08307</name>
</gene>
<feature type="compositionally biased region" description="Basic and acidic residues" evidence="6">
    <location>
        <begin position="626"/>
        <end position="636"/>
    </location>
</feature>
<reference evidence="9" key="2">
    <citation type="journal article" date="2009" name="Genome Res.">
        <title>Comparative genomic analyses of the human fungal pathogens Coccidioides and their relatives.</title>
        <authorList>
            <person name="Sharpton T.J."/>
            <person name="Stajich J.E."/>
            <person name="Rounsley S.D."/>
            <person name="Gardner M.J."/>
            <person name="Wortman J.R."/>
            <person name="Jordar V.S."/>
            <person name="Maiti R."/>
            <person name="Kodira C.D."/>
            <person name="Neafsey D.E."/>
            <person name="Zeng Q."/>
            <person name="Hung C.-Y."/>
            <person name="McMahan C."/>
            <person name="Muszewska A."/>
            <person name="Grynberg M."/>
            <person name="Mandel M.A."/>
            <person name="Kellner E.M."/>
            <person name="Barker B.M."/>
            <person name="Galgiani J.N."/>
            <person name="Orbach M.J."/>
            <person name="Kirkland T.N."/>
            <person name="Cole G.T."/>
            <person name="Henn M.R."/>
            <person name="Birren B.W."/>
            <person name="Taylor J.W."/>
        </authorList>
    </citation>
    <scope>NUCLEOTIDE SEQUENCE [LARGE SCALE GENOMIC DNA]</scope>
    <source>
        <strain evidence="9">RMSCC 3488</strain>
    </source>
</reference>
<feature type="compositionally biased region" description="Polar residues" evidence="6">
    <location>
        <begin position="616"/>
        <end position="625"/>
    </location>
</feature>
<comment type="similarity">
    <text evidence="5">Belongs to the palH/RIM21 family.</text>
</comment>
<sequence>MDMPSRVFDFHRHMNRTKGCSPVALGKGDRYTPSPGTIILNATYALTLTQNAIFEPACTGHEHPKPLDPSTILNSHEPFYASTFPQMYAVAAATVISYLLLIMLFITPRTFFIGGRGGAFLSRHGMISGSYGSSSVIGVGGRPWLQKVAALTVVISLSIATADSFAVAKEQYELGYMDSMALTNEVVNGVEIRVIRVISSTFLWLAQVQTLIRLFPRHKEKVIIKWVGFAMIVLDTIFSILNNTVGQSTGVTVRPRHIVDAIPALNYLFELSLSLLYAAWVIFYSISKHRFAFFHVNMRNICLVALLSLVAVLIPVVFFILDVSKPNVAGWGEYIRWVGAAAASVVVWEWVERIEALEREERKDGILGREIFDGDEMLEVTPSEEVDTSQDASDGNSDGKGGGGGRWASIIGRPLRNRARFRTGPRRKGRQHRARPQHAADSSQDDHPTAPPQAATTLSRADTASTVYRVRHHSVGSLSPSTSDVAPNGDAEKGFEPPQTRETDHRSTYSVPVPAPHLRQGISWLHMLNPFGRRRGSPPQEVASAQAEEGNMRHPTLPEHSDKTQAHSTLKTHLSTFRSFLHHDRESENSEPQRRESVLPITVIPARSRRECAVPHSTTHHSGAQESRKNDHDRGNSDTPLPVVVIPARPRVAKAWDSSAFEEYVRSRPSTRSPGQDYSQNDQRSIHPTPLPSQTEHNQESTGSGRDLAVPEFESALSEEEEIVENTSGAQRSRSSSDRTLINSVPPSSGLDNGRGQSPAAQQSPPVHPSRFWDDSGGTNGVT</sequence>
<keyword evidence="4 7" id="KW-0472">Membrane</keyword>
<evidence type="ECO:0000313" key="8">
    <source>
        <dbReference type="EMBL" id="KMM72008.1"/>
    </source>
</evidence>
<keyword evidence="3 7" id="KW-1133">Transmembrane helix</keyword>
<feature type="compositionally biased region" description="Low complexity" evidence="6">
    <location>
        <begin position="640"/>
        <end position="650"/>
    </location>
</feature>
<evidence type="ECO:0000256" key="1">
    <source>
        <dbReference type="ARBA" id="ARBA00004141"/>
    </source>
</evidence>
<comment type="subcellular location">
    <subcellularLocation>
        <location evidence="1">Membrane</location>
        <topology evidence="1">Multi-pass membrane protein</topology>
    </subcellularLocation>
</comment>
<evidence type="ECO:0000256" key="2">
    <source>
        <dbReference type="ARBA" id="ARBA00022692"/>
    </source>
</evidence>
<keyword evidence="2 7" id="KW-0812">Transmembrane</keyword>
<dbReference type="VEuPathDB" id="FungiDB:CPAG_08307"/>
<feature type="transmembrane region" description="Helical" evidence="7">
    <location>
        <begin position="298"/>
        <end position="322"/>
    </location>
</feature>